<name>A0A9K3NY68_HELAN</name>
<protein>
    <submittedName>
        <fullName evidence="2">Uncharacterized protein</fullName>
    </submittedName>
</protein>
<dbReference type="EMBL" id="MNCJ02000317">
    <property type="protein sequence ID" value="KAF5817627.1"/>
    <property type="molecule type" value="Genomic_DNA"/>
</dbReference>
<reference evidence="2" key="2">
    <citation type="submission" date="2020-06" db="EMBL/GenBank/DDBJ databases">
        <title>Helianthus annuus Genome sequencing and assembly Release 2.</title>
        <authorList>
            <person name="Gouzy J."/>
            <person name="Langlade N."/>
            <person name="Munos S."/>
        </authorList>
    </citation>
    <scope>NUCLEOTIDE SEQUENCE</scope>
    <source>
        <tissue evidence="2">Leaves</tissue>
    </source>
</reference>
<feature type="transmembrane region" description="Helical" evidence="1">
    <location>
        <begin position="157"/>
        <end position="175"/>
    </location>
</feature>
<sequence length="176" mass="20211">MLDHHYNNGLPAGLGVIVRVFLPVSITLEPLWQCCGGGTVDIITRFWGFAAWLGFRCLWGFAACRGGWWLGFHCPNQSLPNPRWRCCVRRYRPKLCFPLSISLHLLAEAMMSQVQGWHFISCNLPAAMVCSWLMEAPCFCLITFNVVLLFSVRLFECFSFLLFVILNLATMLYHWN</sequence>
<accession>A0A9K3NY68</accession>
<feature type="transmembrane region" description="Helical" evidence="1">
    <location>
        <begin position="95"/>
        <end position="114"/>
    </location>
</feature>
<dbReference type="Proteomes" id="UP000215914">
    <property type="component" value="Unassembled WGS sequence"/>
</dbReference>
<keyword evidence="1" id="KW-0812">Transmembrane</keyword>
<organism evidence="2 3">
    <name type="scientific">Helianthus annuus</name>
    <name type="common">Common sunflower</name>
    <dbReference type="NCBI Taxonomy" id="4232"/>
    <lineage>
        <taxon>Eukaryota</taxon>
        <taxon>Viridiplantae</taxon>
        <taxon>Streptophyta</taxon>
        <taxon>Embryophyta</taxon>
        <taxon>Tracheophyta</taxon>
        <taxon>Spermatophyta</taxon>
        <taxon>Magnoliopsida</taxon>
        <taxon>eudicotyledons</taxon>
        <taxon>Gunneridae</taxon>
        <taxon>Pentapetalae</taxon>
        <taxon>asterids</taxon>
        <taxon>campanulids</taxon>
        <taxon>Asterales</taxon>
        <taxon>Asteraceae</taxon>
        <taxon>Asteroideae</taxon>
        <taxon>Heliantheae alliance</taxon>
        <taxon>Heliantheae</taxon>
        <taxon>Helianthus</taxon>
    </lineage>
</organism>
<dbReference type="AlphaFoldDB" id="A0A9K3NY68"/>
<keyword evidence="1" id="KW-0472">Membrane</keyword>
<evidence type="ECO:0000313" key="2">
    <source>
        <dbReference type="EMBL" id="KAF5817627.1"/>
    </source>
</evidence>
<comment type="caution">
    <text evidence="2">The sequence shown here is derived from an EMBL/GenBank/DDBJ whole genome shotgun (WGS) entry which is preliminary data.</text>
</comment>
<evidence type="ECO:0000313" key="3">
    <source>
        <dbReference type="Proteomes" id="UP000215914"/>
    </source>
</evidence>
<proteinExistence type="predicted"/>
<dbReference type="Gramene" id="mRNA:HanXRQr2_Chr02g0055291">
    <property type="protein sequence ID" value="mRNA:HanXRQr2_Chr02g0055291"/>
    <property type="gene ID" value="HanXRQr2_Chr02g0055291"/>
</dbReference>
<gene>
    <name evidence="2" type="ORF">HanXRQr2_Chr02g0055291</name>
</gene>
<keyword evidence="3" id="KW-1185">Reference proteome</keyword>
<evidence type="ECO:0000256" key="1">
    <source>
        <dbReference type="SAM" id="Phobius"/>
    </source>
</evidence>
<reference evidence="2" key="1">
    <citation type="journal article" date="2017" name="Nature">
        <title>The sunflower genome provides insights into oil metabolism, flowering and Asterid evolution.</title>
        <authorList>
            <person name="Badouin H."/>
            <person name="Gouzy J."/>
            <person name="Grassa C.J."/>
            <person name="Murat F."/>
            <person name="Staton S.E."/>
            <person name="Cottret L."/>
            <person name="Lelandais-Briere C."/>
            <person name="Owens G.L."/>
            <person name="Carrere S."/>
            <person name="Mayjonade B."/>
            <person name="Legrand L."/>
            <person name="Gill N."/>
            <person name="Kane N.C."/>
            <person name="Bowers J.E."/>
            <person name="Hubner S."/>
            <person name="Bellec A."/>
            <person name="Berard A."/>
            <person name="Berges H."/>
            <person name="Blanchet N."/>
            <person name="Boniface M.C."/>
            <person name="Brunel D."/>
            <person name="Catrice O."/>
            <person name="Chaidir N."/>
            <person name="Claudel C."/>
            <person name="Donnadieu C."/>
            <person name="Faraut T."/>
            <person name="Fievet G."/>
            <person name="Helmstetter N."/>
            <person name="King M."/>
            <person name="Knapp S.J."/>
            <person name="Lai Z."/>
            <person name="Le Paslier M.C."/>
            <person name="Lippi Y."/>
            <person name="Lorenzon L."/>
            <person name="Mandel J.R."/>
            <person name="Marage G."/>
            <person name="Marchand G."/>
            <person name="Marquand E."/>
            <person name="Bret-Mestries E."/>
            <person name="Morien E."/>
            <person name="Nambeesan S."/>
            <person name="Nguyen T."/>
            <person name="Pegot-Espagnet P."/>
            <person name="Pouilly N."/>
            <person name="Raftis F."/>
            <person name="Sallet E."/>
            <person name="Schiex T."/>
            <person name="Thomas J."/>
            <person name="Vandecasteele C."/>
            <person name="Vares D."/>
            <person name="Vear F."/>
            <person name="Vautrin S."/>
            <person name="Crespi M."/>
            <person name="Mangin B."/>
            <person name="Burke J.M."/>
            <person name="Salse J."/>
            <person name="Munos S."/>
            <person name="Vincourt P."/>
            <person name="Rieseberg L.H."/>
            <person name="Langlade N.B."/>
        </authorList>
    </citation>
    <scope>NUCLEOTIDE SEQUENCE</scope>
    <source>
        <tissue evidence="2">Leaves</tissue>
    </source>
</reference>
<keyword evidence="1" id="KW-1133">Transmembrane helix</keyword>
<feature type="transmembrane region" description="Helical" evidence="1">
    <location>
        <begin position="126"/>
        <end position="150"/>
    </location>
</feature>